<keyword evidence="3" id="KW-1185">Reference proteome</keyword>
<dbReference type="InterPro" id="IPR016181">
    <property type="entry name" value="Acyl_CoA_acyltransferase"/>
</dbReference>
<evidence type="ECO:0000259" key="1">
    <source>
        <dbReference type="PROSITE" id="PS51186"/>
    </source>
</evidence>
<dbReference type="PROSITE" id="PS51186">
    <property type="entry name" value="GNAT"/>
    <property type="match status" value="1"/>
</dbReference>
<dbReference type="SUPFAM" id="SSF55729">
    <property type="entry name" value="Acyl-CoA N-acyltransferases (Nat)"/>
    <property type="match status" value="1"/>
</dbReference>
<proteinExistence type="predicted"/>
<protein>
    <submittedName>
        <fullName evidence="2">GNAT family N-acetyltransferase</fullName>
    </submittedName>
</protein>
<sequence length="172" mass="18931">MLRDAVPGDFPAILALNEAFVSVLSPLDGMRLARLHAQAALHRVIERDGRIEAFLLALREGADYDSPNYRWFAQRHARFLYVDRVVVAADSHAHGAGTRLYRDVYARGSRDGVPLITCEFDIEPPNPASARFHARLGFREIGRQQLDGGNKIVSLQALEVAAGDTPLADVDG</sequence>
<dbReference type="EMBL" id="JBHSMK010000005">
    <property type="protein sequence ID" value="MFC5437187.1"/>
    <property type="molecule type" value="Genomic_DNA"/>
</dbReference>
<evidence type="ECO:0000313" key="2">
    <source>
        <dbReference type="EMBL" id="MFC5437187.1"/>
    </source>
</evidence>
<dbReference type="InterPro" id="IPR000182">
    <property type="entry name" value="GNAT_dom"/>
</dbReference>
<accession>A0ABW0JN02</accession>
<dbReference type="InterPro" id="IPR016890">
    <property type="entry name" value="UCP028520"/>
</dbReference>
<dbReference type="RefSeq" id="WP_377305445.1">
    <property type="nucleotide sequence ID" value="NZ_JBHSMK010000005.1"/>
</dbReference>
<dbReference type="Pfam" id="PF00583">
    <property type="entry name" value="Acetyltransf_1"/>
    <property type="match status" value="1"/>
</dbReference>
<dbReference type="Gene3D" id="3.40.630.30">
    <property type="match status" value="1"/>
</dbReference>
<feature type="domain" description="N-acetyltransferase" evidence="1">
    <location>
        <begin position="1"/>
        <end position="159"/>
    </location>
</feature>
<dbReference type="Proteomes" id="UP001596013">
    <property type="component" value="Unassembled WGS sequence"/>
</dbReference>
<evidence type="ECO:0000313" key="3">
    <source>
        <dbReference type="Proteomes" id="UP001596013"/>
    </source>
</evidence>
<name>A0ABW0JN02_9GAMM</name>
<organism evidence="2 3">
    <name type="scientific">Rhodanobacter umsongensis</name>
    <dbReference type="NCBI Taxonomy" id="633153"/>
    <lineage>
        <taxon>Bacteria</taxon>
        <taxon>Pseudomonadati</taxon>
        <taxon>Pseudomonadota</taxon>
        <taxon>Gammaproteobacteria</taxon>
        <taxon>Lysobacterales</taxon>
        <taxon>Rhodanobacteraceae</taxon>
        <taxon>Rhodanobacter</taxon>
    </lineage>
</organism>
<dbReference type="PIRSF" id="PIRSF028520">
    <property type="entry name" value="UCP028520"/>
    <property type="match status" value="1"/>
</dbReference>
<reference evidence="3" key="1">
    <citation type="journal article" date="2019" name="Int. J. Syst. Evol. Microbiol.">
        <title>The Global Catalogue of Microorganisms (GCM) 10K type strain sequencing project: providing services to taxonomists for standard genome sequencing and annotation.</title>
        <authorList>
            <consortium name="The Broad Institute Genomics Platform"/>
            <consortium name="The Broad Institute Genome Sequencing Center for Infectious Disease"/>
            <person name="Wu L."/>
            <person name="Ma J."/>
        </authorList>
    </citation>
    <scope>NUCLEOTIDE SEQUENCE [LARGE SCALE GENOMIC DNA]</scope>
    <source>
        <strain evidence="3">JCM 17130</strain>
    </source>
</reference>
<gene>
    <name evidence="2" type="ORF">ACFPME_11505</name>
</gene>
<comment type="caution">
    <text evidence="2">The sequence shown here is derived from an EMBL/GenBank/DDBJ whole genome shotgun (WGS) entry which is preliminary data.</text>
</comment>